<dbReference type="AlphaFoldDB" id="A0A183NRD0"/>
<proteinExistence type="predicted"/>
<evidence type="ECO:0000256" key="1">
    <source>
        <dbReference type="SAM" id="MobiDB-lite"/>
    </source>
</evidence>
<keyword evidence="3" id="KW-1185">Reference proteome</keyword>
<protein>
    <submittedName>
        <fullName evidence="2">Uncharacterized protein</fullName>
    </submittedName>
</protein>
<dbReference type="STRING" id="31246.A0A183NRD0"/>
<accession>A0A183NRD0</accession>
<dbReference type="EMBL" id="UZAL01026684">
    <property type="protein sequence ID" value="VDP24468.1"/>
    <property type="molecule type" value="Genomic_DNA"/>
</dbReference>
<dbReference type="Proteomes" id="UP000269396">
    <property type="component" value="Unassembled WGS sequence"/>
</dbReference>
<reference evidence="2 3" key="1">
    <citation type="submission" date="2018-11" db="EMBL/GenBank/DDBJ databases">
        <authorList>
            <consortium name="Pathogen Informatics"/>
        </authorList>
    </citation>
    <scope>NUCLEOTIDE SEQUENCE [LARGE SCALE GENOMIC DNA]</scope>
    <source>
        <strain>Denwood</strain>
        <strain evidence="3">Zambia</strain>
    </source>
</reference>
<gene>
    <name evidence="2" type="ORF">SMTD_LOCUS4666</name>
</gene>
<feature type="region of interest" description="Disordered" evidence="1">
    <location>
        <begin position="62"/>
        <end position="130"/>
    </location>
</feature>
<feature type="compositionally biased region" description="Basic and acidic residues" evidence="1">
    <location>
        <begin position="90"/>
        <end position="111"/>
    </location>
</feature>
<evidence type="ECO:0000313" key="2">
    <source>
        <dbReference type="EMBL" id="VDP24468.1"/>
    </source>
</evidence>
<sequence>MLSKEAQSAVIGWESHGPRIIKASFKSKKEGISVNIIQCYAPTNDYNEEAKDQFYNRLQSIVEKSSTKTTTKTSPHMESSRSKERRKNKEHSTPRNGDRHEENEQKSDRSGKKGPGQNGLENAGQWPVPH</sequence>
<evidence type="ECO:0000313" key="3">
    <source>
        <dbReference type="Proteomes" id="UP000269396"/>
    </source>
</evidence>
<name>A0A183NRD0_9TREM</name>
<organism evidence="2 3">
    <name type="scientific">Schistosoma mattheei</name>
    <dbReference type="NCBI Taxonomy" id="31246"/>
    <lineage>
        <taxon>Eukaryota</taxon>
        <taxon>Metazoa</taxon>
        <taxon>Spiralia</taxon>
        <taxon>Lophotrochozoa</taxon>
        <taxon>Platyhelminthes</taxon>
        <taxon>Trematoda</taxon>
        <taxon>Digenea</taxon>
        <taxon>Strigeidida</taxon>
        <taxon>Schistosomatoidea</taxon>
        <taxon>Schistosomatidae</taxon>
        <taxon>Schistosoma</taxon>
    </lineage>
</organism>